<dbReference type="EMBL" id="JARKIE010000350">
    <property type="protein sequence ID" value="KAJ7652285.1"/>
    <property type="molecule type" value="Genomic_DNA"/>
</dbReference>
<reference evidence="2" key="1">
    <citation type="submission" date="2023-03" db="EMBL/GenBank/DDBJ databases">
        <title>Massive genome expansion in bonnet fungi (Mycena s.s.) driven by repeated elements and novel gene families across ecological guilds.</title>
        <authorList>
            <consortium name="Lawrence Berkeley National Laboratory"/>
            <person name="Harder C.B."/>
            <person name="Miyauchi S."/>
            <person name="Viragh M."/>
            <person name="Kuo A."/>
            <person name="Thoen E."/>
            <person name="Andreopoulos B."/>
            <person name="Lu D."/>
            <person name="Skrede I."/>
            <person name="Drula E."/>
            <person name="Henrissat B."/>
            <person name="Morin E."/>
            <person name="Kohler A."/>
            <person name="Barry K."/>
            <person name="LaButti K."/>
            <person name="Morin E."/>
            <person name="Salamov A."/>
            <person name="Lipzen A."/>
            <person name="Mereny Z."/>
            <person name="Hegedus B."/>
            <person name="Baldrian P."/>
            <person name="Stursova M."/>
            <person name="Weitz H."/>
            <person name="Taylor A."/>
            <person name="Grigoriev I.V."/>
            <person name="Nagy L.G."/>
            <person name="Martin F."/>
            <person name="Kauserud H."/>
        </authorList>
    </citation>
    <scope>NUCLEOTIDE SEQUENCE</scope>
    <source>
        <strain evidence="2">CBHHK067</strain>
    </source>
</reference>
<dbReference type="Proteomes" id="UP001221757">
    <property type="component" value="Unassembled WGS sequence"/>
</dbReference>
<dbReference type="AlphaFoldDB" id="A0AAD7FZT6"/>
<proteinExistence type="predicted"/>
<feature type="region of interest" description="Disordered" evidence="1">
    <location>
        <begin position="221"/>
        <end position="248"/>
    </location>
</feature>
<gene>
    <name evidence="2" type="ORF">B0H17DRAFT_408679</name>
</gene>
<sequence>MTCPACAPSLRRVGGDGVRGRDIRGRTRLLRIGVGIGRRLVRRLRTAATAARHTSAGTTRDMAMCGTSLSRGGGGDGVRMRDIRAAGADAGNAGRRGGDEEAGAVASCGGCARRRERFPRWAERQVRTLRGYRPAISTSSPHGGAHVPRGMGSRVGACGSPARFVRTDARRGGWGGGQEEGARTTLHRLPPHNACGDGAHSCPAGAASRADVARRGGGVYARDGSAGAGGGARPARGQLRQHRGGGDGRAMEELCARTTGHQALADGGDPGVPGGQPDGMAFRRAQGGARARAAGEGGGGIAADAHIATRFGMRASGERPCWCAYVRSGRGGRGCRGGGARRGWAAAGARGQQRGRGLCGRWRLRA</sequence>
<feature type="region of interest" description="Disordered" evidence="1">
    <location>
        <begin position="134"/>
        <end position="159"/>
    </location>
</feature>
<evidence type="ECO:0000313" key="2">
    <source>
        <dbReference type="EMBL" id="KAJ7652285.1"/>
    </source>
</evidence>
<accession>A0AAD7FZT6</accession>
<evidence type="ECO:0000256" key="1">
    <source>
        <dbReference type="SAM" id="MobiDB-lite"/>
    </source>
</evidence>
<evidence type="ECO:0000313" key="3">
    <source>
        <dbReference type="Proteomes" id="UP001221757"/>
    </source>
</evidence>
<protein>
    <submittedName>
        <fullName evidence="2">Uncharacterized protein</fullName>
    </submittedName>
</protein>
<comment type="caution">
    <text evidence="2">The sequence shown here is derived from an EMBL/GenBank/DDBJ whole genome shotgun (WGS) entry which is preliminary data.</text>
</comment>
<feature type="region of interest" description="Disordered" evidence="1">
    <location>
        <begin position="51"/>
        <end position="77"/>
    </location>
</feature>
<organism evidence="2 3">
    <name type="scientific">Mycena rosella</name>
    <name type="common">Pink bonnet</name>
    <name type="synonym">Agaricus rosellus</name>
    <dbReference type="NCBI Taxonomy" id="1033263"/>
    <lineage>
        <taxon>Eukaryota</taxon>
        <taxon>Fungi</taxon>
        <taxon>Dikarya</taxon>
        <taxon>Basidiomycota</taxon>
        <taxon>Agaricomycotina</taxon>
        <taxon>Agaricomycetes</taxon>
        <taxon>Agaricomycetidae</taxon>
        <taxon>Agaricales</taxon>
        <taxon>Marasmiineae</taxon>
        <taxon>Mycenaceae</taxon>
        <taxon>Mycena</taxon>
    </lineage>
</organism>
<keyword evidence="3" id="KW-1185">Reference proteome</keyword>
<name>A0AAD7FZT6_MYCRO</name>